<dbReference type="GO" id="GO:0005886">
    <property type="term" value="C:plasma membrane"/>
    <property type="evidence" value="ECO:0007669"/>
    <property type="project" value="UniProtKB-SubCell"/>
</dbReference>
<feature type="compositionally biased region" description="Low complexity" evidence="7">
    <location>
        <begin position="312"/>
        <end position="331"/>
    </location>
</feature>
<evidence type="ECO:0000313" key="9">
    <source>
        <dbReference type="Proteomes" id="UP000007809"/>
    </source>
</evidence>
<keyword evidence="9" id="KW-1185">Reference proteome</keyword>
<dbReference type="STRING" id="675635.Psed_2416"/>
<dbReference type="eggNOG" id="COG3301">
    <property type="taxonomic scope" value="Bacteria"/>
</dbReference>
<keyword evidence="4" id="KW-0812">Transmembrane</keyword>
<dbReference type="Proteomes" id="UP000007809">
    <property type="component" value="Chromosome"/>
</dbReference>
<sequence>MSPKRERLMVPEAEFSSYYGRPILKAPVWKVPDVPAYLYLGGLAGVSASLAALADATGRPELRRTGRVAAAAGATASVGFLVHDLGRPERFLHMLRVLKPTSPLSVGSWILAPFGALAGAAAASEVTGIAAGPGRLAGAAAGLLGPALTTYTAVLIADTAVPGWHEAHRELPFVFAGSAMAAGGGVGLLARDGGPARRVAVAGAALELAASAVVERRDRLSARAYRTGRAGAALRVARAATAAGGLAAAAGALTRGRSRALLDGAAALLLNAGSVATRYGVFEAGMATARDPAYTVVPQRARLNARDEGQPATRTGPTSASRSSARSRTES</sequence>
<organism evidence="8 9">
    <name type="scientific">Pseudonocardia dioxanivorans (strain ATCC 55486 / DSM 44775 / JCM 13855 / CB1190)</name>
    <dbReference type="NCBI Taxonomy" id="675635"/>
    <lineage>
        <taxon>Bacteria</taxon>
        <taxon>Bacillati</taxon>
        <taxon>Actinomycetota</taxon>
        <taxon>Actinomycetes</taxon>
        <taxon>Pseudonocardiales</taxon>
        <taxon>Pseudonocardiaceae</taxon>
        <taxon>Pseudonocardia</taxon>
    </lineage>
</organism>
<evidence type="ECO:0000256" key="3">
    <source>
        <dbReference type="ARBA" id="ARBA00022475"/>
    </source>
</evidence>
<dbReference type="InterPro" id="IPR005614">
    <property type="entry name" value="NrfD-like"/>
</dbReference>
<evidence type="ECO:0000256" key="5">
    <source>
        <dbReference type="ARBA" id="ARBA00022989"/>
    </source>
</evidence>
<dbReference type="EMBL" id="CP002593">
    <property type="protein sequence ID" value="AEA24620.1"/>
    <property type="molecule type" value="Genomic_DNA"/>
</dbReference>
<keyword evidence="3" id="KW-1003">Cell membrane</keyword>
<dbReference type="Gene3D" id="1.20.1630.10">
    <property type="entry name" value="Formate dehydrogenase/DMSO reductase domain"/>
    <property type="match status" value="1"/>
</dbReference>
<evidence type="ECO:0000256" key="4">
    <source>
        <dbReference type="ARBA" id="ARBA00022692"/>
    </source>
</evidence>
<dbReference type="HOGENOM" id="CLU_045348_0_0_11"/>
<keyword evidence="5" id="KW-1133">Transmembrane helix</keyword>
<protein>
    <submittedName>
        <fullName evidence="8">Polysulphide reductase, NrfD</fullName>
    </submittedName>
</protein>
<proteinExistence type="inferred from homology"/>
<comment type="similarity">
    <text evidence="2">Belongs to the NrfD family.</text>
</comment>
<evidence type="ECO:0000313" key="8">
    <source>
        <dbReference type="EMBL" id="AEA24620.1"/>
    </source>
</evidence>
<evidence type="ECO:0000256" key="2">
    <source>
        <dbReference type="ARBA" id="ARBA00008929"/>
    </source>
</evidence>
<gene>
    <name evidence="8" type="ordered locus">Psed_2416</name>
</gene>
<accession>F4CVR0</accession>
<evidence type="ECO:0000256" key="6">
    <source>
        <dbReference type="ARBA" id="ARBA00023136"/>
    </source>
</evidence>
<comment type="subcellular location">
    <subcellularLocation>
        <location evidence="1">Cell membrane</location>
        <topology evidence="1">Multi-pass membrane protein</topology>
    </subcellularLocation>
</comment>
<evidence type="ECO:0000256" key="7">
    <source>
        <dbReference type="SAM" id="MobiDB-lite"/>
    </source>
</evidence>
<keyword evidence="6" id="KW-0472">Membrane</keyword>
<feature type="region of interest" description="Disordered" evidence="7">
    <location>
        <begin position="299"/>
        <end position="331"/>
    </location>
</feature>
<name>F4CVR0_PSEUX</name>
<dbReference type="AlphaFoldDB" id="F4CVR0"/>
<dbReference type="RefSeq" id="WP_013674544.1">
    <property type="nucleotide sequence ID" value="NC_015312.1"/>
</dbReference>
<evidence type="ECO:0000256" key="1">
    <source>
        <dbReference type="ARBA" id="ARBA00004651"/>
    </source>
</evidence>
<dbReference type="KEGG" id="pdx:Psed_2416"/>
<dbReference type="Pfam" id="PF03916">
    <property type="entry name" value="NrfD"/>
    <property type="match status" value="1"/>
</dbReference>
<reference evidence="8 9" key="1">
    <citation type="journal article" date="2011" name="J. Bacteriol.">
        <title>Genome sequence of the 1,4-dioxane-degrading Pseudonocardia dioxanivorans strain CB1190.</title>
        <authorList>
            <person name="Sales C.M."/>
            <person name="Mahendra S."/>
            <person name="Grostern A."/>
            <person name="Parales R.E."/>
            <person name="Goodwin L.A."/>
            <person name="Woyke T."/>
            <person name="Nolan M."/>
            <person name="Lapidus A."/>
            <person name="Chertkov O."/>
            <person name="Ovchinnikova G."/>
            <person name="Sczyrba A."/>
            <person name="Alvarez-Cohen L."/>
        </authorList>
    </citation>
    <scope>NUCLEOTIDE SEQUENCE [LARGE SCALE GENOMIC DNA]</scope>
    <source>
        <strain evidence="9">ATCC 55486 / DSM 44775 / JCM 13855 / CB1190</strain>
    </source>
</reference>